<dbReference type="Proteomes" id="UP000299084">
    <property type="component" value="Unassembled WGS sequence"/>
</dbReference>
<dbReference type="EMBL" id="JWIN03000002">
    <property type="protein sequence ID" value="KAB1282302.1"/>
    <property type="molecule type" value="Genomic_DNA"/>
</dbReference>
<dbReference type="InterPro" id="IPR019265">
    <property type="entry name" value="RTRAF"/>
</dbReference>
<dbReference type="PANTHER" id="PTHR15924">
    <property type="entry name" value="CLE"/>
    <property type="match status" value="1"/>
</dbReference>
<comment type="similarity">
    <text evidence="1">Belongs to the RTRAF family.</text>
</comment>
<evidence type="ECO:0000256" key="2">
    <source>
        <dbReference type="ARBA" id="ARBA00015365"/>
    </source>
</evidence>
<keyword evidence="4" id="KW-1185">Reference proteome</keyword>
<gene>
    <name evidence="3" type="ORF">Cadr_000001468</name>
</gene>
<protein>
    <recommendedName>
        <fullName evidence="2">RNA transcription, translation and transport factor protein</fullName>
    </recommendedName>
</protein>
<name>A0A5N4EFU4_CAMDR</name>
<sequence length="142" mass="15642">MLKAIRILVQECLKQDAVAKANQTKGGLSVALDKHIPGFDTGDAVLNDAAQILRLPHIKELRELQTKINKAIVAVQAITANPQTDHRLGKVADERFRISASHLLSTAGNQGRSGMCLEMSCFRGKNPRKLTMFQRLPSLLFL</sequence>
<evidence type="ECO:0000313" key="4">
    <source>
        <dbReference type="Proteomes" id="UP000299084"/>
    </source>
</evidence>
<dbReference type="Pfam" id="PF10036">
    <property type="entry name" value="RLL"/>
    <property type="match status" value="1"/>
</dbReference>
<reference evidence="3 4" key="1">
    <citation type="journal article" date="2019" name="Mol. Ecol. Resour.">
        <title>Improving Illumina assemblies with Hi-C and long reads: an example with the North African dromedary.</title>
        <authorList>
            <person name="Elbers J.P."/>
            <person name="Rogers M.F."/>
            <person name="Perelman P.L."/>
            <person name="Proskuryakova A.A."/>
            <person name="Serdyukova N.A."/>
            <person name="Johnson W.E."/>
            <person name="Horin P."/>
            <person name="Corander J."/>
            <person name="Murphy D."/>
            <person name="Burger P.A."/>
        </authorList>
    </citation>
    <scope>NUCLEOTIDE SEQUENCE [LARGE SCALE GENOMIC DNA]</scope>
    <source>
        <strain evidence="3">Drom800</strain>
        <tissue evidence="3">Blood</tissue>
    </source>
</reference>
<dbReference type="AlphaFoldDB" id="A0A5N4EFU4"/>
<accession>A0A5N4EFU4</accession>
<evidence type="ECO:0000256" key="1">
    <source>
        <dbReference type="ARBA" id="ARBA00008602"/>
    </source>
</evidence>
<proteinExistence type="inferred from homology"/>
<evidence type="ECO:0000313" key="3">
    <source>
        <dbReference type="EMBL" id="KAB1282302.1"/>
    </source>
</evidence>
<comment type="caution">
    <text evidence="3">The sequence shown here is derived from an EMBL/GenBank/DDBJ whole genome shotgun (WGS) entry which is preliminary data.</text>
</comment>
<organism evidence="3 4">
    <name type="scientific">Camelus dromedarius</name>
    <name type="common">Dromedary</name>
    <name type="synonym">Arabian camel</name>
    <dbReference type="NCBI Taxonomy" id="9838"/>
    <lineage>
        <taxon>Eukaryota</taxon>
        <taxon>Metazoa</taxon>
        <taxon>Chordata</taxon>
        <taxon>Craniata</taxon>
        <taxon>Vertebrata</taxon>
        <taxon>Euteleostomi</taxon>
        <taxon>Mammalia</taxon>
        <taxon>Eutheria</taxon>
        <taxon>Laurasiatheria</taxon>
        <taxon>Artiodactyla</taxon>
        <taxon>Tylopoda</taxon>
        <taxon>Camelidae</taxon>
        <taxon>Camelus</taxon>
    </lineage>
</organism>